<dbReference type="AlphaFoldDB" id="A0AAV1IG05"/>
<feature type="coiled-coil region" evidence="9">
    <location>
        <begin position="38"/>
        <end position="101"/>
    </location>
</feature>
<comment type="caution">
    <text evidence="12">The sequence shown here is derived from an EMBL/GenBank/DDBJ whole genome shotgun (WGS) entry which is preliminary data.</text>
</comment>
<evidence type="ECO:0000313" key="12">
    <source>
        <dbReference type="EMBL" id="CAK0785617.1"/>
    </source>
</evidence>
<protein>
    <recommendedName>
        <fullName evidence="11">Vesicle transport v-SNARE N-terminal domain-containing protein</fullName>
    </recommendedName>
</protein>
<dbReference type="Proteomes" id="UP001314263">
    <property type="component" value="Unassembled WGS sequence"/>
</dbReference>
<dbReference type="PANTHER" id="PTHR21230">
    <property type="entry name" value="VESICLE TRANSPORT V-SNARE PROTEIN VTI1-RELATED"/>
    <property type="match status" value="1"/>
</dbReference>
<proteinExistence type="inferred from homology"/>
<evidence type="ECO:0000256" key="8">
    <source>
        <dbReference type="ARBA" id="ARBA00060376"/>
    </source>
</evidence>
<dbReference type="GO" id="GO:0005789">
    <property type="term" value="C:endoplasmic reticulum membrane"/>
    <property type="evidence" value="ECO:0007669"/>
    <property type="project" value="TreeGrafter"/>
</dbReference>
<dbReference type="GO" id="GO:0006906">
    <property type="term" value="P:vesicle fusion"/>
    <property type="evidence" value="ECO:0007669"/>
    <property type="project" value="TreeGrafter"/>
</dbReference>
<organism evidence="12 13">
    <name type="scientific">Coccomyxa viridis</name>
    <dbReference type="NCBI Taxonomy" id="1274662"/>
    <lineage>
        <taxon>Eukaryota</taxon>
        <taxon>Viridiplantae</taxon>
        <taxon>Chlorophyta</taxon>
        <taxon>core chlorophytes</taxon>
        <taxon>Trebouxiophyceae</taxon>
        <taxon>Trebouxiophyceae incertae sedis</taxon>
        <taxon>Coccomyxaceae</taxon>
        <taxon>Coccomyxa</taxon>
    </lineage>
</organism>
<feature type="transmembrane region" description="Helical" evidence="10">
    <location>
        <begin position="204"/>
        <end position="223"/>
    </location>
</feature>
<dbReference type="InterPro" id="IPR038407">
    <property type="entry name" value="v-SNARE_N_sf"/>
</dbReference>
<evidence type="ECO:0000259" key="11">
    <source>
        <dbReference type="Pfam" id="PF05008"/>
    </source>
</evidence>
<dbReference type="SUPFAM" id="SSF47661">
    <property type="entry name" value="t-snare proteins"/>
    <property type="match status" value="1"/>
</dbReference>
<dbReference type="CDD" id="cd15862">
    <property type="entry name" value="SNARE_Vti1"/>
    <property type="match status" value="1"/>
</dbReference>
<dbReference type="Pfam" id="PF12352">
    <property type="entry name" value="V-SNARE_C"/>
    <property type="match status" value="1"/>
</dbReference>
<dbReference type="FunFam" id="1.20.5.110:FF:000002">
    <property type="entry name" value="Vesicle transport through interaction with t-SNAREsB"/>
    <property type="match status" value="1"/>
</dbReference>
<keyword evidence="6 9" id="KW-0175">Coiled coil</keyword>
<dbReference type="GO" id="GO:0031902">
    <property type="term" value="C:late endosome membrane"/>
    <property type="evidence" value="ECO:0007669"/>
    <property type="project" value="TreeGrafter"/>
</dbReference>
<evidence type="ECO:0000256" key="9">
    <source>
        <dbReference type="SAM" id="Coils"/>
    </source>
</evidence>
<dbReference type="Pfam" id="PF05008">
    <property type="entry name" value="V-SNARE"/>
    <property type="match status" value="1"/>
</dbReference>
<keyword evidence="3 10" id="KW-0812">Transmembrane</keyword>
<evidence type="ECO:0000256" key="3">
    <source>
        <dbReference type="ARBA" id="ARBA00022692"/>
    </source>
</evidence>
<sequence length="228" mass="25587">MADSLSDQLALFNQYDSEYCSKATDVARKVQAASSVGADERRGKLREVEHDLREAEQIIKRMEMEARSFSPDRSRVLLTKVREYKADLAKLQESAKAAGSAASGGAAARAELGLVDDYSQTSAGQRERLLQTTDKMGRTGERITQGRQQLLETEELGVSILQDLHRQRQTISHARDTLHGADDNISRARRVLTSMSRRITTNKLIMLGIILLLLVSIFLVVYYKYIKK</sequence>
<dbReference type="EMBL" id="CAUYUE010000012">
    <property type="protein sequence ID" value="CAK0785617.1"/>
    <property type="molecule type" value="Genomic_DNA"/>
</dbReference>
<keyword evidence="13" id="KW-1185">Reference proteome</keyword>
<dbReference type="PANTHER" id="PTHR21230:SF26">
    <property type="entry name" value="VESICLE TRANSPORT THROUGH INTERACTION WITH T-SNARES HOMOLOG 1A"/>
    <property type="match status" value="1"/>
</dbReference>
<dbReference type="GO" id="GO:0005484">
    <property type="term" value="F:SNAP receptor activity"/>
    <property type="evidence" value="ECO:0007669"/>
    <property type="project" value="TreeGrafter"/>
</dbReference>
<keyword evidence="2" id="KW-0813">Transport</keyword>
<dbReference type="Gene3D" id="1.20.58.400">
    <property type="entry name" value="t-snare proteins"/>
    <property type="match status" value="1"/>
</dbReference>
<dbReference type="SUPFAM" id="SSF58038">
    <property type="entry name" value="SNARE fusion complex"/>
    <property type="match status" value="1"/>
</dbReference>
<dbReference type="InterPro" id="IPR010989">
    <property type="entry name" value="SNARE"/>
</dbReference>
<accession>A0AAV1IG05</accession>
<reference evidence="12 13" key="1">
    <citation type="submission" date="2023-10" db="EMBL/GenBank/DDBJ databases">
        <authorList>
            <person name="Maclean D."/>
            <person name="Macfadyen A."/>
        </authorList>
    </citation>
    <scope>NUCLEOTIDE SEQUENCE [LARGE SCALE GENOMIC DNA]</scope>
</reference>
<evidence type="ECO:0000256" key="7">
    <source>
        <dbReference type="ARBA" id="ARBA00023136"/>
    </source>
</evidence>
<keyword evidence="4" id="KW-0653">Protein transport</keyword>
<keyword evidence="7 10" id="KW-0472">Membrane</keyword>
<dbReference type="GO" id="GO:0012507">
    <property type="term" value="C:ER to Golgi transport vesicle membrane"/>
    <property type="evidence" value="ECO:0007669"/>
    <property type="project" value="TreeGrafter"/>
</dbReference>
<dbReference type="FunFam" id="1.20.58.400:FF:000001">
    <property type="entry name" value="Vesicle transport through interaction with t-SNAREs homolog 1A"/>
    <property type="match status" value="1"/>
</dbReference>
<dbReference type="GO" id="GO:0006886">
    <property type="term" value="P:intracellular protein transport"/>
    <property type="evidence" value="ECO:0007669"/>
    <property type="project" value="InterPro"/>
</dbReference>
<evidence type="ECO:0000256" key="2">
    <source>
        <dbReference type="ARBA" id="ARBA00022448"/>
    </source>
</evidence>
<gene>
    <name evidence="12" type="ORF">CVIRNUC_008828</name>
</gene>
<evidence type="ECO:0000256" key="1">
    <source>
        <dbReference type="ARBA" id="ARBA00006108"/>
    </source>
</evidence>
<evidence type="ECO:0000313" key="13">
    <source>
        <dbReference type="Proteomes" id="UP001314263"/>
    </source>
</evidence>
<comment type="similarity">
    <text evidence="1">Belongs to the VTI1 family.</text>
</comment>
<dbReference type="GO" id="GO:0000149">
    <property type="term" value="F:SNARE binding"/>
    <property type="evidence" value="ECO:0007669"/>
    <property type="project" value="TreeGrafter"/>
</dbReference>
<feature type="domain" description="Vesicle transport v-SNARE N-terminal" evidence="11">
    <location>
        <begin position="11"/>
        <end position="96"/>
    </location>
</feature>
<evidence type="ECO:0000256" key="10">
    <source>
        <dbReference type="SAM" id="Phobius"/>
    </source>
</evidence>
<evidence type="ECO:0000256" key="5">
    <source>
        <dbReference type="ARBA" id="ARBA00022989"/>
    </source>
</evidence>
<dbReference type="GO" id="GO:0031201">
    <property type="term" value="C:SNARE complex"/>
    <property type="evidence" value="ECO:0007669"/>
    <property type="project" value="TreeGrafter"/>
</dbReference>
<dbReference type="Gene3D" id="1.20.5.110">
    <property type="match status" value="1"/>
</dbReference>
<comment type="subcellular location">
    <subcellularLocation>
        <location evidence="8">Prevacuolar compartment membrane</location>
        <topology evidence="8">Single-pass type IV membrane protein</topology>
    </subcellularLocation>
</comment>
<evidence type="ECO:0000256" key="6">
    <source>
        <dbReference type="ARBA" id="ARBA00023054"/>
    </source>
</evidence>
<dbReference type="InterPro" id="IPR007705">
    <property type="entry name" value="Vesicle_trsprt_v-SNARE_N"/>
</dbReference>
<evidence type="ECO:0000256" key="4">
    <source>
        <dbReference type="ARBA" id="ARBA00022927"/>
    </source>
</evidence>
<name>A0AAV1IG05_9CHLO</name>
<keyword evidence="5 10" id="KW-1133">Transmembrane helix</keyword>
<dbReference type="GO" id="GO:0005794">
    <property type="term" value="C:Golgi apparatus"/>
    <property type="evidence" value="ECO:0007669"/>
    <property type="project" value="TreeGrafter"/>
</dbReference>